<evidence type="ECO:0000256" key="7">
    <source>
        <dbReference type="ARBA" id="ARBA00022917"/>
    </source>
</evidence>
<dbReference type="GO" id="GO:0006427">
    <property type="term" value="P:histidyl-tRNA aminoacylation"/>
    <property type="evidence" value="ECO:0007669"/>
    <property type="project" value="UniProtKB-UniRule"/>
</dbReference>
<dbReference type="Gene3D" id="3.40.50.800">
    <property type="entry name" value="Anticodon-binding domain"/>
    <property type="match status" value="1"/>
</dbReference>
<evidence type="ECO:0000256" key="5">
    <source>
        <dbReference type="ARBA" id="ARBA00022741"/>
    </source>
</evidence>
<evidence type="ECO:0000256" key="1">
    <source>
        <dbReference type="ARBA" id="ARBA00008226"/>
    </source>
</evidence>
<comment type="subcellular location">
    <subcellularLocation>
        <location evidence="10">Cytoplasm</location>
    </subcellularLocation>
</comment>
<comment type="subunit">
    <text evidence="2 10">Homodimer.</text>
</comment>
<dbReference type="EMBL" id="AP023215">
    <property type="protein sequence ID" value="BCG49506.1"/>
    <property type="molecule type" value="Genomic_DNA"/>
</dbReference>
<keyword evidence="6 10" id="KW-0067">ATP-binding</keyword>
<keyword evidence="7 10" id="KW-0648">Protein biosynthesis</keyword>
<dbReference type="PIRSF" id="PIRSF001549">
    <property type="entry name" value="His-tRNA_synth"/>
    <property type="match status" value="1"/>
</dbReference>
<evidence type="ECO:0000256" key="2">
    <source>
        <dbReference type="ARBA" id="ARBA00011738"/>
    </source>
</evidence>
<evidence type="ECO:0000256" key="4">
    <source>
        <dbReference type="ARBA" id="ARBA00022598"/>
    </source>
</evidence>
<feature type="binding site" evidence="11">
    <location>
        <position position="143"/>
    </location>
    <ligand>
        <name>L-histidine</name>
        <dbReference type="ChEBI" id="CHEBI:57595"/>
    </ligand>
</feature>
<dbReference type="HAMAP" id="MF_00127">
    <property type="entry name" value="His_tRNA_synth"/>
    <property type="match status" value="1"/>
</dbReference>
<gene>
    <name evidence="10 13" type="primary">hisS</name>
    <name evidence="13" type="ORF">PADco_0860</name>
</gene>
<comment type="catalytic activity">
    <reaction evidence="9 10">
        <text>tRNA(His) + L-histidine + ATP = L-histidyl-tRNA(His) + AMP + diphosphate + H(+)</text>
        <dbReference type="Rhea" id="RHEA:17313"/>
        <dbReference type="Rhea" id="RHEA-COMP:9665"/>
        <dbReference type="Rhea" id="RHEA-COMP:9689"/>
        <dbReference type="ChEBI" id="CHEBI:15378"/>
        <dbReference type="ChEBI" id="CHEBI:30616"/>
        <dbReference type="ChEBI" id="CHEBI:33019"/>
        <dbReference type="ChEBI" id="CHEBI:57595"/>
        <dbReference type="ChEBI" id="CHEBI:78442"/>
        <dbReference type="ChEBI" id="CHEBI:78527"/>
        <dbReference type="ChEBI" id="CHEBI:456215"/>
        <dbReference type="EC" id="6.1.1.21"/>
    </reaction>
</comment>
<dbReference type="InterPro" id="IPR004154">
    <property type="entry name" value="Anticodon-bd"/>
</dbReference>
<dbReference type="KEGG" id="parm:PADco_0860"/>
<keyword evidence="5 10" id="KW-0547">Nucleotide-binding</keyword>
<feature type="binding site" evidence="11">
    <location>
        <position position="139"/>
    </location>
    <ligand>
        <name>L-histidine</name>
        <dbReference type="ChEBI" id="CHEBI:57595"/>
    </ligand>
</feature>
<evidence type="ECO:0000256" key="3">
    <source>
        <dbReference type="ARBA" id="ARBA00022490"/>
    </source>
</evidence>
<keyword evidence="14" id="KW-1185">Reference proteome</keyword>
<dbReference type="PANTHER" id="PTHR43707:SF1">
    <property type="entry name" value="HISTIDINE--TRNA LIGASE, MITOCHONDRIAL-RELATED"/>
    <property type="match status" value="1"/>
</dbReference>
<keyword evidence="3 10" id="KW-0963">Cytoplasm</keyword>
<evidence type="ECO:0000313" key="13">
    <source>
        <dbReference type="EMBL" id="BCG49506.1"/>
    </source>
</evidence>
<evidence type="ECO:0000256" key="8">
    <source>
        <dbReference type="ARBA" id="ARBA00023146"/>
    </source>
</evidence>
<evidence type="ECO:0000256" key="11">
    <source>
        <dbReference type="PIRSR" id="PIRSR001549-1"/>
    </source>
</evidence>
<dbReference type="InterPro" id="IPR004516">
    <property type="entry name" value="HisRS/HisZ"/>
</dbReference>
<dbReference type="CDD" id="cd00773">
    <property type="entry name" value="HisRS-like_core"/>
    <property type="match status" value="1"/>
</dbReference>
<evidence type="ECO:0000256" key="9">
    <source>
        <dbReference type="ARBA" id="ARBA00047639"/>
    </source>
</evidence>
<proteinExistence type="inferred from homology"/>
<protein>
    <recommendedName>
        <fullName evidence="10">Histidine--tRNA ligase</fullName>
        <ecNumber evidence="10">6.1.1.21</ecNumber>
    </recommendedName>
    <alternativeName>
        <fullName evidence="10">Histidyl-tRNA synthetase</fullName>
        <shortName evidence="10">HisRS</shortName>
    </alternativeName>
</protein>
<dbReference type="PANTHER" id="PTHR43707">
    <property type="entry name" value="HISTIDYL-TRNA SYNTHETASE"/>
    <property type="match status" value="1"/>
</dbReference>
<name>A0A7R6VYS8_9PROT</name>
<keyword evidence="4 10" id="KW-0436">Ligase</keyword>
<dbReference type="Gene3D" id="3.30.930.10">
    <property type="entry name" value="Bira Bifunctional Protein, Domain 2"/>
    <property type="match status" value="1"/>
</dbReference>
<organism evidence="13 14">
    <name type="scientific">Candidatus Profftella armatura</name>
    <name type="common">Diaphorina cf. continua</name>
    <dbReference type="NCBI Taxonomy" id="2661583"/>
    <lineage>
        <taxon>Bacteria</taxon>
        <taxon>Pseudomonadati</taxon>
        <taxon>Pseudomonadota</taxon>
        <taxon>Betaproteobacteria</taxon>
        <taxon>Candidatus Profftella</taxon>
    </lineage>
</organism>
<dbReference type="InterPro" id="IPR045864">
    <property type="entry name" value="aa-tRNA-synth_II/BPL/LPL"/>
</dbReference>
<dbReference type="GO" id="GO:0004821">
    <property type="term" value="F:histidine-tRNA ligase activity"/>
    <property type="evidence" value="ECO:0007669"/>
    <property type="project" value="UniProtKB-UniRule"/>
</dbReference>
<dbReference type="InterPro" id="IPR036621">
    <property type="entry name" value="Anticodon-bd_dom_sf"/>
</dbReference>
<feature type="binding site" evidence="11">
    <location>
        <begin position="95"/>
        <end position="97"/>
    </location>
    <ligand>
        <name>L-histidine</name>
        <dbReference type="ChEBI" id="CHEBI:57595"/>
    </ligand>
</feature>
<evidence type="ECO:0000259" key="12">
    <source>
        <dbReference type="PROSITE" id="PS50862"/>
    </source>
</evidence>
<dbReference type="InterPro" id="IPR041715">
    <property type="entry name" value="HisRS-like_core"/>
</dbReference>
<dbReference type="Proteomes" id="UP000595708">
    <property type="component" value="Chromosome"/>
</dbReference>
<dbReference type="AlphaFoldDB" id="A0A7R6VYS8"/>
<evidence type="ECO:0000313" key="14">
    <source>
        <dbReference type="Proteomes" id="UP000595708"/>
    </source>
</evidence>
<dbReference type="PROSITE" id="PS50862">
    <property type="entry name" value="AA_TRNA_LIGASE_II"/>
    <property type="match status" value="1"/>
</dbReference>
<evidence type="ECO:0000256" key="10">
    <source>
        <dbReference type="HAMAP-Rule" id="MF_00127"/>
    </source>
</evidence>
<keyword evidence="8 10" id="KW-0030">Aminoacyl-tRNA synthetase</keyword>
<dbReference type="SUPFAM" id="SSF52954">
    <property type="entry name" value="Class II aaRS ABD-related"/>
    <property type="match status" value="1"/>
</dbReference>
<feature type="binding site" evidence="11">
    <location>
        <position position="125"/>
    </location>
    <ligand>
        <name>L-histidine</name>
        <dbReference type="ChEBI" id="CHEBI:57595"/>
    </ligand>
</feature>
<dbReference type="InterPro" id="IPR006195">
    <property type="entry name" value="aa-tRNA-synth_II"/>
</dbReference>
<feature type="binding site" evidence="11">
    <location>
        <position position="272"/>
    </location>
    <ligand>
        <name>L-histidine</name>
        <dbReference type="ChEBI" id="CHEBI:57595"/>
    </ligand>
</feature>
<feature type="binding site" evidence="11">
    <location>
        <begin position="276"/>
        <end position="277"/>
    </location>
    <ligand>
        <name>L-histidine</name>
        <dbReference type="ChEBI" id="CHEBI:57595"/>
    </ligand>
</feature>
<accession>A0A7R6VYS8</accession>
<dbReference type="EC" id="6.1.1.21" evidence="10"/>
<sequence length="450" mass="52210">MFLLNKCKMFKKKNKIYRIKGMNDILPIDSKLWELLENKIFFLLKSYGFEQIRTPIVESTSLFMHSLGEATDIVKKEMYSFIDALNGDNLSLRPEGTASVIRAVIENNLIYDGPKRLWYSGPMFRHERPQCGRYRQFYQIGVEAIGFPGPDIDAELIIMCSRLWRNLKLKNIYLELNSIGNFHERKKYCIDLINYIEKHKDSKWFCDDIKHRLSLNSLRVLDSKNLIIQKILSNAPKLLDYLEKDSLDHFNNVQKILKYNNISYKINTKLVRGMDYYNRTVFEWTTDKLGSQNSICGGGRYDFLIKKFSNKFVPASGFAIGVERLIELIKKSNINYNSSNTCDIYIVHVGQEAELKAFLLSENLRTLGLKVILNCIFNNIPENFKSQMKRANASNASFAAIIGENEIANNTLIIKDLRNQYNNPTLKQISISFQDAGNYLYKKIIKNINN</sequence>
<dbReference type="Pfam" id="PF13393">
    <property type="entry name" value="tRNA-synt_His"/>
    <property type="match status" value="2"/>
</dbReference>
<dbReference type="NCBIfam" id="TIGR00442">
    <property type="entry name" value="hisS"/>
    <property type="match status" value="1"/>
</dbReference>
<dbReference type="Pfam" id="PF03129">
    <property type="entry name" value="HGTP_anticodon"/>
    <property type="match status" value="1"/>
</dbReference>
<reference evidence="13 14" key="1">
    <citation type="journal article" date="2020" name="Genome Biol. Evol.">
        <title>Comparative Genomics Underlines Multiple Roles of Profftella, an Obligate Symbiont of Psyllids: Providing Toxins, Vitamins, and Carotenoids.</title>
        <authorList>
            <person name="Nakabachi A."/>
            <person name="Piel J."/>
            <person name="Malenovsky I."/>
            <person name="Hirose Y."/>
        </authorList>
    </citation>
    <scope>NUCLEOTIDE SEQUENCE [LARGE SCALE GENOMIC DNA]</scope>
    <source>
        <strain evidence="13 14">Dco</strain>
    </source>
</reference>
<feature type="domain" description="Aminoacyl-transfer RNA synthetases class-II family profile" evidence="12">
    <location>
        <begin position="43"/>
        <end position="329"/>
    </location>
</feature>
<comment type="similarity">
    <text evidence="1 10">Belongs to the class-II aminoacyl-tRNA synthetase family.</text>
</comment>
<dbReference type="GO" id="GO:0005737">
    <property type="term" value="C:cytoplasm"/>
    <property type="evidence" value="ECO:0007669"/>
    <property type="project" value="UniProtKB-SubCell"/>
</dbReference>
<evidence type="ECO:0000256" key="6">
    <source>
        <dbReference type="ARBA" id="ARBA00022840"/>
    </source>
</evidence>
<dbReference type="SUPFAM" id="SSF55681">
    <property type="entry name" value="Class II aaRS and biotin synthetases"/>
    <property type="match status" value="1"/>
</dbReference>
<dbReference type="InterPro" id="IPR015807">
    <property type="entry name" value="His-tRNA-ligase"/>
</dbReference>
<dbReference type="GO" id="GO:0005524">
    <property type="term" value="F:ATP binding"/>
    <property type="evidence" value="ECO:0007669"/>
    <property type="project" value="UniProtKB-UniRule"/>
</dbReference>